<proteinExistence type="predicted"/>
<name>A0A1U7LJK9_NEOID</name>
<protein>
    <submittedName>
        <fullName evidence="3">HMG box-containing protein</fullName>
    </submittedName>
</protein>
<dbReference type="Proteomes" id="UP000186594">
    <property type="component" value="Unassembled WGS sequence"/>
</dbReference>
<feature type="region of interest" description="Disordered" evidence="1">
    <location>
        <begin position="355"/>
        <end position="378"/>
    </location>
</feature>
<dbReference type="Pfam" id="PF10263">
    <property type="entry name" value="SprT-like"/>
    <property type="match status" value="1"/>
</dbReference>
<dbReference type="PANTHER" id="PTHR23099:SF0">
    <property type="entry name" value="GERM CELL NUCLEAR ACIDIC PROTEIN"/>
    <property type="match status" value="1"/>
</dbReference>
<feature type="region of interest" description="Disordered" evidence="1">
    <location>
        <begin position="207"/>
        <end position="287"/>
    </location>
</feature>
<dbReference type="SMART" id="SM00731">
    <property type="entry name" value="SprT"/>
    <property type="match status" value="1"/>
</dbReference>
<feature type="compositionally biased region" description="Basic and acidic residues" evidence="1">
    <location>
        <begin position="368"/>
        <end position="378"/>
    </location>
</feature>
<dbReference type="OrthoDB" id="20772at2759"/>
<sequence length="630" mass="71047">MPRQRSPLKYQTGLHDSDSESDDLPALNELFAQLRTAKENYSLSNNDPNATNSEHCIYNRQNAISQHSSAKHTDVTFKQPLNNFNVPLLPIRLSEDSVSSQRERLEKSASLSSRTNEFVNDKDGILAKRYNISATEDSHKADTSSNYPNIKKVKNKFPKTSNPQSKYKDSVYGSLNSSAPSMSASVGSGISLHFKDYVSDDGKENLSFGPNETVKNNVQPNCKLNLESKTKPKPRGKVPAKKAVYCARSPSISDLSDDEKPNSSSYATSDEKTLGNGSVGRKTPPRTTSVILISSPIYEDEVEAPAYLDYSPPISPTRTKVLNRPTTPRRIPLSPHKAHEQNFWDEQHQHGWIAQHTPSPRKTSPIKKPQELKSRRDFTKTRESMATVFLADLDQKITNCELSRKCRANGGIKIVWSNRLQTTAGRAKWKKEKVKMGNLTTEENHLATIELSTKVIDSEEKLQSTLAHEFCHLTTWILSGVTKRPHGKEFKSWGNKVMKVFPKVPVTTTHQYEIYYKFRWTCSNPLCAREYGRQSKSIDPEKHICSICQGRLKQTYPEDVRLPNAYQTFIKENYAKVKSQNDGSPHKEIMSTLVKEYNAQKDEGQKRTIGKPNKHEASGLEDIFGAITLD</sequence>
<dbReference type="PANTHER" id="PTHR23099">
    <property type="entry name" value="TRANSCRIPTIONAL REGULATOR"/>
    <property type="match status" value="1"/>
</dbReference>
<dbReference type="GO" id="GO:0005634">
    <property type="term" value="C:nucleus"/>
    <property type="evidence" value="ECO:0007669"/>
    <property type="project" value="TreeGrafter"/>
</dbReference>
<dbReference type="AlphaFoldDB" id="A0A1U7LJK9"/>
<evidence type="ECO:0000259" key="2">
    <source>
        <dbReference type="SMART" id="SM00731"/>
    </source>
</evidence>
<feature type="region of interest" description="Disordered" evidence="1">
    <location>
        <begin position="136"/>
        <end position="165"/>
    </location>
</feature>
<dbReference type="InterPro" id="IPR036910">
    <property type="entry name" value="HMG_box_dom_sf"/>
</dbReference>
<evidence type="ECO:0000256" key="1">
    <source>
        <dbReference type="SAM" id="MobiDB-lite"/>
    </source>
</evidence>
<feature type="region of interest" description="Disordered" evidence="1">
    <location>
        <begin position="1"/>
        <end position="23"/>
    </location>
</feature>
<feature type="compositionally biased region" description="Basic residues" evidence="1">
    <location>
        <begin position="231"/>
        <end position="240"/>
    </location>
</feature>
<dbReference type="InterPro" id="IPR035240">
    <property type="entry name" value="SprT_Zn_ribbon"/>
</dbReference>
<organism evidence="3 4">
    <name type="scientific">Neolecta irregularis (strain DAH-3)</name>
    <dbReference type="NCBI Taxonomy" id="1198029"/>
    <lineage>
        <taxon>Eukaryota</taxon>
        <taxon>Fungi</taxon>
        <taxon>Dikarya</taxon>
        <taxon>Ascomycota</taxon>
        <taxon>Taphrinomycotina</taxon>
        <taxon>Neolectales</taxon>
        <taxon>Neolectaceae</taxon>
        <taxon>Neolecta</taxon>
    </lineage>
</organism>
<evidence type="ECO:0000313" key="4">
    <source>
        <dbReference type="Proteomes" id="UP000186594"/>
    </source>
</evidence>
<dbReference type="SUPFAM" id="SSF47095">
    <property type="entry name" value="HMG-box"/>
    <property type="match status" value="1"/>
</dbReference>
<dbReference type="GO" id="GO:0006950">
    <property type="term" value="P:response to stress"/>
    <property type="evidence" value="ECO:0007669"/>
    <property type="project" value="UniProtKB-ARBA"/>
</dbReference>
<dbReference type="CDD" id="cd00084">
    <property type="entry name" value="HMG-box_SF"/>
    <property type="match status" value="1"/>
</dbReference>
<dbReference type="EMBL" id="LXFE01002711">
    <property type="protein sequence ID" value="OLL22829.1"/>
    <property type="molecule type" value="Genomic_DNA"/>
</dbReference>
<feature type="domain" description="SprT-like" evidence="2">
    <location>
        <begin position="379"/>
        <end position="555"/>
    </location>
</feature>
<keyword evidence="4" id="KW-1185">Reference proteome</keyword>
<reference evidence="3 4" key="1">
    <citation type="submission" date="2016-04" db="EMBL/GenBank/DDBJ databases">
        <title>Evolutionary innovation and constraint leading to complex multicellularity in the Ascomycota.</title>
        <authorList>
            <person name="Cisse O."/>
            <person name="Nguyen A."/>
            <person name="Hewitt D.A."/>
            <person name="Jedd G."/>
            <person name="Stajich J.E."/>
        </authorList>
    </citation>
    <scope>NUCLEOTIDE SEQUENCE [LARGE SCALE GENOMIC DNA]</scope>
    <source>
        <strain evidence="3 4">DAH-3</strain>
    </source>
</reference>
<comment type="caution">
    <text evidence="3">The sequence shown here is derived from an EMBL/GenBank/DDBJ whole genome shotgun (WGS) entry which is preliminary data.</text>
</comment>
<dbReference type="STRING" id="1198029.A0A1U7LJK9"/>
<feature type="compositionally biased region" description="Polar residues" evidence="1">
    <location>
        <begin position="208"/>
        <end position="222"/>
    </location>
</feature>
<gene>
    <name evidence="3" type="ORF">NEOLI_000953</name>
</gene>
<dbReference type="Pfam" id="PF17283">
    <property type="entry name" value="Zn_ribbon_SprT"/>
    <property type="match status" value="1"/>
</dbReference>
<accession>A0A1U7LJK9</accession>
<dbReference type="InterPro" id="IPR006640">
    <property type="entry name" value="SprT-like_domain"/>
</dbReference>
<evidence type="ECO:0000313" key="3">
    <source>
        <dbReference type="EMBL" id="OLL22829.1"/>
    </source>
</evidence>